<protein>
    <submittedName>
        <fullName evidence="2">Uncharacterized protein</fullName>
    </submittedName>
</protein>
<reference evidence="2 3" key="1">
    <citation type="submission" date="2018-11" db="EMBL/GenBank/DDBJ databases">
        <authorList>
            <person name="Wuyts S."/>
        </authorList>
    </citation>
    <scope>NUCLEOTIDE SEQUENCE [LARGE SCALE GENOMIC DNA]</scope>
    <source>
        <strain evidence="2">Lactobacillus mudanjiangensis AMBF249</strain>
    </source>
</reference>
<evidence type="ECO:0000313" key="2">
    <source>
        <dbReference type="EMBL" id="VDG26693.1"/>
    </source>
</evidence>
<keyword evidence="1" id="KW-0732">Signal</keyword>
<name>A0A660E1P8_9LACO</name>
<dbReference type="AlphaFoldDB" id="A0A660E1P8"/>
<dbReference type="OrthoDB" id="2293239at2"/>
<accession>A0A660E1P8</accession>
<evidence type="ECO:0000256" key="1">
    <source>
        <dbReference type="SAM" id="SignalP"/>
    </source>
</evidence>
<keyword evidence="3" id="KW-1185">Reference proteome</keyword>
<feature type="chain" id="PRO_5024822057" evidence="1">
    <location>
        <begin position="33"/>
        <end position="179"/>
    </location>
</feature>
<dbReference type="EMBL" id="UYIG01000001">
    <property type="protein sequence ID" value="VDG26693.1"/>
    <property type="molecule type" value="Genomic_DNA"/>
</dbReference>
<organism evidence="2 3">
    <name type="scientific">Lactiplantibacillus mudanjiangensis</name>
    <dbReference type="NCBI Taxonomy" id="1296538"/>
    <lineage>
        <taxon>Bacteria</taxon>
        <taxon>Bacillati</taxon>
        <taxon>Bacillota</taxon>
        <taxon>Bacilli</taxon>
        <taxon>Lactobacillales</taxon>
        <taxon>Lactobacillaceae</taxon>
        <taxon>Lactiplantibacillus</taxon>
    </lineage>
</organism>
<sequence>MRVKRLLLMVMLGVAMTIISVGTTSMNQPAQAASKYTIKTFPKRLRGTWYWYDNYDHKVVRIKISAKKMINGKYTSRLHQRKESQYPKQGAKMKHPSWIIGRNFTYKGEKWTQTYGWYQSAGAGDYYRRVSHTIHGEKYATLQMASGAGIWTDGYGYHTKKAAKANANRWFKGDRHNAY</sequence>
<dbReference type="Proteomes" id="UP000289996">
    <property type="component" value="Unassembled WGS sequence"/>
</dbReference>
<dbReference type="RefSeq" id="WP_130851137.1">
    <property type="nucleotide sequence ID" value="NZ_UYIG01000001.1"/>
</dbReference>
<proteinExistence type="predicted"/>
<evidence type="ECO:0000313" key="3">
    <source>
        <dbReference type="Proteomes" id="UP000289996"/>
    </source>
</evidence>
<feature type="signal peptide" evidence="1">
    <location>
        <begin position="1"/>
        <end position="32"/>
    </location>
</feature>
<gene>
    <name evidence="2" type="ORF">MUDAN_MDHGFNIF_00127</name>
</gene>